<evidence type="ECO:0000313" key="2">
    <source>
        <dbReference type="Proteomes" id="UP000308430"/>
    </source>
</evidence>
<dbReference type="Proteomes" id="UP000308430">
    <property type="component" value="Unassembled WGS sequence"/>
</dbReference>
<accession>A0A4S4ATW1</accession>
<reference evidence="1 2" key="1">
    <citation type="submission" date="2019-04" db="EMBL/GenBank/DDBJ databases">
        <title>Azoarcus nasutitermitis sp. nov. isolated from termite nest.</title>
        <authorList>
            <person name="Lin S.-Y."/>
            <person name="Hameed A."/>
            <person name="Hsu Y.-H."/>
            <person name="Young C.-C."/>
        </authorList>
    </citation>
    <scope>NUCLEOTIDE SEQUENCE [LARGE SCALE GENOMIC DNA]</scope>
    <source>
        <strain evidence="1 2">CC-YHH838</strain>
    </source>
</reference>
<dbReference type="Pfam" id="PF10975">
    <property type="entry name" value="DUF2802"/>
    <property type="match status" value="1"/>
</dbReference>
<comment type="caution">
    <text evidence="1">The sequence shown here is derived from an EMBL/GenBank/DDBJ whole genome shotgun (WGS) entry which is preliminary data.</text>
</comment>
<gene>
    <name evidence="1" type="ORF">E6C76_16870</name>
</gene>
<dbReference type="InterPro" id="IPR021244">
    <property type="entry name" value="DUF2802"/>
</dbReference>
<name>A0A4S4ATW1_9RHOO</name>
<sequence>MQRQVIDDLVDSVRTLREQLEANLSGQGVSPEYDEALVFARRGLDAEAIAERCGITVAEAELVRSMTQRGAGQEDA</sequence>
<evidence type="ECO:0000313" key="1">
    <source>
        <dbReference type="EMBL" id="THF63180.1"/>
    </source>
</evidence>
<dbReference type="EMBL" id="SSOC01000006">
    <property type="protein sequence ID" value="THF63180.1"/>
    <property type="molecule type" value="Genomic_DNA"/>
</dbReference>
<proteinExistence type="predicted"/>
<protein>
    <submittedName>
        <fullName evidence="1">DUF2802 domain-containing protein</fullName>
    </submittedName>
</protein>
<organism evidence="1 2">
    <name type="scientific">Pseudothauera nasutitermitis</name>
    <dbReference type="NCBI Taxonomy" id="2565930"/>
    <lineage>
        <taxon>Bacteria</taxon>
        <taxon>Pseudomonadati</taxon>
        <taxon>Pseudomonadota</taxon>
        <taxon>Betaproteobacteria</taxon>
        <taxon>Rhodocyclales</taxon>
        <taxon>Zoogloeaceae</taxon>
        <taxon>Pseudothauera</taxon>
    </lineage>
</organism>
<dbReference type="OrthoDB" id="9182460at2"/>
<dbReference type="AlphaFoldDB" id="A0A4S4ATW1"/>
<keyword evidence="2" id="KW-1185">Reference proteome</keyword>